<proteinExistence type="predicted"/>
<comment type="caution">
    <text evidence="1">The sequence shown here is derived from an EMBL/GenBank/DDBJ whole genome shotgun (WGS) entry which is preliminary data.</text>
</comment>
<dbReference type="EMBL" id="JACIDZ010000007">
    <property type="protein sequence ID" value="MBB4122445.1"/>
    <property type="molecule type" value="Genomic_DNA"/>
</dbReference>
<evidence type="ECO:0000313" key="1">
    <source>
        <dbReference type="EMBL" id="MBB4122445.1"/>
    </source>
</evidence>
<organism evidence="1 2">
    <name type="scientific">Martelella radicis</name>
    <dbReference type="NCBI Taxonomy" id="1397476"/>
    <lineage>
        <taxon>Bacteria</taxon>
        <taxon>Pseudomonadati</taxon>
        <taxon>Pseudomonadota</taxon>
        <taxon>Alphaproteobacteria</taxon>
        <taxon>Hyphomicrobiales</taxon>
        <taxon>Aurantimonadaceae</taxon>
        <taxon>Martelella</taxon>
    </lineage>
</organism>
<gene>
    <name evidence="1" type="ORF">GGR30_002377</name>
</gene>
<dbReference type="RefSeq" id="WP_183486472.1">
    <property type="nucleotide sequence ID" value="NZ_JACIDZ010000007.1"/>
</dbReference>
<sequence length="57" mass="6206">MLMISSAESCSIGNRFAAGSDAPDIASMFPDNGQPFLAPQGKRMVKCAFWRRSPWLG</sequence>
<protein>
    <submittedName>
        <fullName evidence="1">Uncharacterized protein</fullName>
    </submittedName>
</protein>
<keyword evidence="2" id="KW-1185">Reference proteome</keyword>
<dbReference type="AlphaFoldDB" id="A0A7W6KK11"/>
<name>A0A7W6KK11_9HYPH</name>
<accession>A0A7W6KK11</accession>
<dbReference type="Proteomes" id="UP000530571">
    <property type="component" value="Unassembled WGS sequence"/>
</dbReference>
<reference evidence="1 2" key="1">
    <citation type="submission" date="2020-08" db="EMBL/GenBank/DDBJ databases">
        <title>Genomic Encyclopedia of Type Strains, Phase IV (KMG-IV): sequencing the most valuable type-strain genomes for metagenomic binning, comparative biology and taxonomic classification.</title>
        <authorList>
            <person name="Goeker M."/>
        </authorList>
    </citation>
    <scope>NUCLEOTIDE SEQUENCE [LARGE SCALE GENOMIC DNA]</scope>
    <source>
        <strain evidence="1 2">DSM 28101</strain>
    </source>
</reference>
<evidence type="ECO:0000313" key="2">
    <source>
        <dbReference type="Proteomes" id="UP000530571"/>
    </source>
</evidence>